<name>A0AAX4K3P3_9TREE</name>
<dbReference type="Gene3D" id="2.40.180.10">
    <property type="entry name" value="Catalase core domain"/>
    <property type="match status" value="1"/>
</dbReference>
<sequence>MQAVSDTINAVSEKVVGPTKVAGPEDWLNADETEIIEPDEDEKILRVGELVHDMQRHNFDAHQHKFRGTHVKSLAFVKGTFTINSDLPAYLKHGIFSEPGKKYDCIGRYANEPSFILPDNTSAPRGFSLKIFNVDGERLSPMSPDGPNNNGTQDFLMNNAPIVELTDLQTTIEIFELRTKYFDQPTKLQLELAKRSDRLKQFAPSMLPNEYVVGSTFYSQSAFKFGPYACKFSILPIGESQEEFKGKTIPKDSDTTYHRDHLREFYNSKSTKYSFRVQFCSDLSKQPIEDASVEWKESFASWFDLATLEFNSQDTFSDERRVWWEDKIGLSPWDGLKDHRPLGSINRLRKKAYEMSRSYREKGNQTKVYLPLNVDDMPN</sequence>
<dbReference type="GO" id="GO:0020037">
    <property type="term" value="F:heme binding"/>
    <property type="evidence" value="ECO:0007669"/>
    <property type="project" value="InterPro"/>
</dbReference>
<dbReference type="PANTHER" id="PTHR36195">
    <property type="entry name" value="DOMAIN PROTEIN, PUTATIVE (AFU_ORTHOLOGUE AFUA_5G01990)-RELATED-RELATED"/>
    <property type="match status" value="1"/>
</dbReference>
<keyword evidence="2" id="KW-1185">Reference proteome</keyword>
<dbReference type="RefSeq" id="XP_066078551.1">
    <property type="nucleotide sequence ID" value="XM_066222454.1"/>
</dbReference>
<dbReference type="Proteomes" id="UP001355207">
    <property type="component" value="Chromosome 9"/>
</dbReference>
<evidence type="ECO:0000313" key="2">
    <source>
        <dbReference type="Proteomes" id="UP001355207"/>
    </source>
</evidence>
<dbReference type="AlphaFoldDB" id="A0AAX4K3P3"/>
<evidence type="ECO:0000313" key="1">
    <source>
        <dbReference type="EMBL" id="WWC91789.1"/>
    </source>
</evidence>
<dbReference type="GeneID" id="91097405"/>
<organism evidence="1 2">
    <name type="scientific">Kwoniella dendrophila CBS 6074</name>
    <dbReference type="NCBI Taxonomy" id="1295534"/>
    <lineage>
        <taxon>Eukaryota</taxon>
        <taxon>Fungi</taxon>
        <taxon>Dikarya</taxon>
        <taxon>Basidiomycota</taxon>
        <taxon>Agaricomycotina</taxon>
        <taxon>Tremellomycetes</taxon>
        <taxon>Tremellales</taxon>
        <taxon>Cryptococcaceae</taxon>
        <taxon>Kwoniella</taxon>
    </lineage>
</organism>
<proteinExistence type="predicted"/>
<dbReference type="PANTHER" id="PTHR36195:SF4">
    <property type="entry name" value="DOMAIN PROTEIN, PUTATIVE (AFU_ORTHOLOGUE AFUA_5G01990)-RELATED"/>
    <property type="match status" value="1"/>
</dbReference>
<protein>
    <recommendedName>
        <fullName evidence="3">Catalase core domain-containing protein</fullName>
    </recommendedName>
</protein>
<evidence type="ECO:0008006" key="3">
    <source>
        <dbReference type="Google" id="ProtNLM"/>
    </source>
</evidence>
<dbReference type="EMBL" id="CP144106">
    <property type="protein sequence ID" value="WWC91789.1"/>
    <property type="molecule type" value="Genomic_DNA"/>
</dbReference>
<accession>A0AAX4K3P3</accession>
<reference evidence="1 2" key="1">
    <citation type="submission" date="2024-01" db="EMBL/GenBank/DDBJ databases">
        <title>Comparative genomics of Cryptococcus and Kwoniella reveals pathogenesis evolution and contrasting modes of karyotype evolution via chromosome fusion or intercentromeric recombination.</title>
        <authorList>
            <person name="Coelho M.A."/>
            <person name="David-Palma M."/>
            <person name="Shea T."/>
            <person name="Bowers K."/>
            <person name="McGinley-Smith S."/>
            <person name="Mohammad A.W."/>
            <person name="Gnirke A."/>
            <person name="Yurkov A.M."/>
            <person name="Nowrousian M."/>
            <person name="Sun S."/>
            <person name="Cuomo C.A."/>
            <person name="Heitman J."/>
        </authorList>
    </citation>
    <scope>NUCLEOTIDE SEQUENCE [LARGE SCALE GENOMIC DNA]</scope>
    <source>
        <strain evidence="1 2">CBS 6074</strain>
    </source>
</reference>
<dbReference type="SUPFAM" id="SSF56634">
    <property type="entry name" value="Heme-dependent catalase-like"/>
    <property type="match status" value="1"/>
</dbReference>
<gene>
    <name evidence="1" type="ORF">L201_006736</name>
</gene>
<dbReference type="InterPro" id="IPR020835">
    <property type="entry name" value="Catalase_sf"/>
</dbReference>